<keyword evidence="1" id="KW-0472">Membrane</keyword>
<proteinExistence type="predicted"/>
<evidence type="ECO:0000313" key="2">
    <source>
        <dbReference type="EMBL" id="PAW54172.1"/>
    </source>
</evidence>
<dbReference type="Proteomes" id="UP000217830">
    <property type="component" value="Unassembled WGS sequence"/>
</dbReference>
<name>A0A2A2PFE0_9PSED</name>
<accession>A0A2A2PFE0</accession>
<protein>
    <submittedName>
        <fullName evidence="2">Uncharacterized protein</fullName>
    </submittedName>
</protein>
<keyword evidence="3" id="KW-1185">Reference proteome</keyword>
<feature type="transmembrane region" description="Helical" evidence="1">
    <location>
        <begin position="15"/>
        <end position="35"/>
    </location>
</feature>
<gene>
    <name evidence="2" type="ORF">CKQ80_02370</name>
</gene>
<keyword evidence="1" id="KW-1133">Transmembrane helix</keyword>
<keyword evidence="1" id="KW-0812">Transmembrane</keyword>
<reference evidence="2 3" key="1">
    <citation type="submission" date="2017-08" db="EMBL/GenBank/DDBJ databases">
        <title>Draft Genome Sequence of Pseudomonas moraviensis TYU6, isolated from Taxus cuspidata by using PacBio Single-Molecule Real-Time Technology.</title>
        <authorList>
            <person name="Baek K.-H."/>
            <person name="Mishra A.K."/>
        </authorList>
    </citation>
    <scope>NUCLEOTIDE SEQUENCE [LARGE SCALE GENOMIC DNA]</scope>
    <source>
        <strain evidence="2 3">TYU6</strain>
    </source>
</reference>
<dbReference type="EMBL" id="NRST01000001">
    <property type="protein sequence ID" value="PAW54172.1"/>
    <property type="molecule type" value="Genomic_DNA"/>
</dbReference>
<sequence length="73" mass="8175">MTSLNDKKGNGKNSLRIIASAHDLAMLGALFIFSASNGDMAVQRRSCHLHSWIHTIRMPFACHWNDIVLRIIA</sequence>
<evidence type="ECO:0000313" key="3">
    <source>
        <dbReference type="Proteomes" id="UP000217830"/>
    </source>
</evidence>
<evidence type="ECO:0000256" key="1">
    <source>
        <dbReference type="SAM" id="Phobius"/>
    </source>
</evidence>
<organism evidence="2 3">
    <name type="scientific">Pseudomonas moraviensis</name>
    <dbReference type="NCBI Taxonomy" id="321662"/>
    <lineage>
        <taxon>Bacteria</taxon>
        <taxon>Pseudomonadati</taxon>
        <taxon>Pseudomonadota</taxon>
        <taxon>Gammaproteobacteria</taxon>
        <taxon>Pseudomonadales</taxon>
        <taxon>Pseudomonadaceae</taxon>
        <taxon>Pseudomonas</taxon>
    </lineage>
</organism>
<comment type="caution">
    <text evidence="2">The sequence shown here is derived from an EMBL/GenBank/DDBJ whole genome shotgun (WGS) entry which is preliminary data.</text>
</comment>
<dbReference type="AlphaFoldDB" id="A0A2A2PFE0"/>